<evidence type="ECO:0000256" key="1">
    <source>
        <dbReference type="SAM" id="MobiDB-lite"/>
    </source>
</evidence>
<proteinExistence type="predicted"/>
<evidence type="ECO:0000313" key="4">
    <source>
        <dbReference type="Proteomes" id="UP000594774"/>
    </source>
</evidence>
<dbReference type="Proteomes" id="UP000595198">
    <property type="component" value="Chromosome"/>
</dbReference>
<evidence type="ECO:0000313" key="5">
    <source>
        <dbReference type="Proteomes" id="UP000595198"/>
    </source>
</evidence>
<keyword evidence="5" id="KW-1185">Reference proteome</keyword>
<dbReference type="EMBL" id="CP066023">
    <property type="protein sequence ID" value="QQB82723.1"/>
    <property type="molecule type" value="Genomic_DNA"/>
</dbReference>
<feature type="compositionally biased region" description="Basic residues" evidence="1">
    <location>
        <begin position="142"/>
        <end position="159"/>
    </location>
</feature>
<protein>
    <submittedName>
        <fullName evidence="2">Uncharacterized protein</fullName>
    </submittedName>
</protein>
<evidence type="ECO:0000313" key="2">
    <source>
        <dbReference type="EMBL" id="QPR30893.1"/>
    </source>
</evidence>
<dbReference type="EMBL" id="CP065628">
    <property type="protein sequence ID" value="QPR30893.1"/>
    <property type="molecule type" value="Genomic_DNA"/>
</dbReference>
<evidence type="ECO:0000313" key="3">
    <source>
        <dbReference type="EMBL" id="QQB82723.1"/>
    </source>
</evidence>
<dbReference type="Gene3D" id="3.40.210.30">
    <property type="entry name" value="Dam replacing family, catalytic PD-(D/E)XK domain"/>
    <property type="match status" value="1"/>
</dbReference>
<dbReference type="Proteomes" id="UP000594774">
    <property type="component" value="Chromosome"/>
</dbReference>
<sequence>MATTKQKLGTAGEELVAKHARCPGCKRTDKSFKLLPPNFKCADLVCDFCGYLAQVKSKRIKGELPDTITGTILGAAWGPQRERMEAGIYFSLYVVLVNEVGQASIYFLPRDLQTAEMFVPPEASRPGGSARRVAGLYDRHGQGHGRRRPHLRRRRRGVRSPRMTRECGVHIFVDQGHLILGESQPAVRLTAR</sequence>
<gene>
    <name evidence="2" type="ORF">I6G95_12155</name>
    <name evidence="3" type="ORF">I6H48_00100</name>
</gene>
<dbReference type="InterPro" id="IPR043025">
    <property type="entry name" value="DRP_PD-(D/E)XK_dom"/>
</dbReference>
<organism evidence="2 4">
    <name type="scientific">Corynebacterium amycolatum</name>
    <dbReference type="NCBI Taxonomy" id="43765"/>
    <lineage>
        <taxon>Bacteria</taxon>
        <taxon>Bacillati</taxon>
        <taxon>Actinomycetota</taxon>
        <taxon>Actinomycetes</taxon>
        <taxon>Mycobacteriales</taxon>
        <taxon>Corynebacteriaceae</taxon>
        <taxon>Corynebacterium</taxon>
    </lineage>
</organism>
<feature type="region of interest" description="Disordered" evidence="1">
    <location>
        <begin position="139"/>
        <end position="161"/>
    </location>
</feature>
<accession>A0AB37GH45</accession>
<dbReference type="RefSeq" id="WP_197914840.1">
    <property type="nucleotide sequence ID" value="NZ_CP065628.1"/>
</dbReference>
<dbReference type="AlphaFoldDB" id="A0AB37GH45"/>
<reference evidence="4 5" key="1">
    <citation type="submission" date="2020-12" db="EMBL/GenBank/DDBJ databases">
        <title>FDA dAtabase for Regulatory Grade micrObial Sequences (FDA-ARGOS): Supporting development and validation of Infectious Disease Dx tests.</title>
        <authorList>
            <person name="Sproer C."/>
            <person name="Gronow S."/>
            <person name="Severitt S."/>
            <person name="Schroder I."/>
            <person name="Tallon L."/>
            <person name="Sadzewicz L."/>
            <person name="Zhao X."/>
            <person name="Boylan J."/>
            <person name="Ott S."/>
            <person name="Bowen H."/>
            <person name="Vavikolanu K."/>
            <person name="Mehta A."/>
            <person name="Aluvathingal J."/>
            <person name="Nadendla S."/>
            <person name="Lowell S."/>
            <person name="Myers T."/>
            <person name="Yan Y."/>
            <person name="Sichtig H."/>
        </authorList>
    </citation>
    <scope>NUCLEOTIDE SEQUENCE [LARGE SCALE GENOMIC DNA]</scope>
    <source>
        <strain evidence="2 4">FDAARGOS_938</strain>
        <strain evidence="3 5">FDAARGOS_991</strain>
    </source>
</reference>
<name>A0AB37GH45_CORAY</name>